<dbReference type="AlphaFoldDB" id="A0A1D6JWC4"/>
<dbReference type="OrthoDB" id="1898337at2759"/>
<dbReference type="PANTHER" id="PTHR37738:SF1">
    <property type="entry name" value="OS03G0257000 PROTEIN"/>
    <property type="match status" value="1"/>
</dbReference>
<dbReference type="InParanoid" id="A0A1D6JWC4"/>
<dbReference type="eggNOG" id="ENOG502RXPX">
    <property type="taxonomic scope" value="Eukaryota"/>
</dbReference>
<proteinExistence type="predicted"/>
<dbReference type="FunCoup" id="A0A1D6JWC4">
    <property type="interactions" value="1747"/>
</dbReference>
<accession>A0A1D6JWC4</accession>
<reference evidence="1" key="1">
    <citation type="submission" date="2015-12" db="EMBL/GenBank/DDBJ databases">
        <title>Update maize B73 reference genome by single molecule sequencing technologies.</title>
        <authorList>
            <consortium name="Maize Genome Sequencing Project"/>
            <person name="Ware D."/>
        </authorList>
    </citation>
    <scope>NUCLEOTIDE SEQUENCE [LARGE SCALE GENOMIC DNA]</scope>
    <source>
        <tissue evidence="1">Seedling</tissue>
    </source>
</reference>
<dbReference type="IntAct" id="A0A1D6JWC4">
    <property type="interactions" value="2"/>
</dbReference>
<name>A0A1D6JWC4_MAIZE</name>
<evidence type="ECO:0000313" key="1">
    <source>
        <dbReference type="EMBL" id="ONL96066.1"/>
    </source>
</evidence>
<dbReference type="ExpressionAtlas" id="A0A1D6JWC4">
    <property type="expression patterns" value="baseline and differential"/>
</dbReference>
<dbReference type="PaxDb" id="4577-GRMZM5G872118_P02"/>
<protein>
    <submittedName>
        <fullName evidence="1">Uncharacterized protein</fullName>
    </submittedName>
</protein>
<organism evidence="1">
    <name type="scientific">Zea mays</name>
    <name type="common">Maize</name>
    <dbReference type="NCBI Taxonomy" id="4577"/>
    <lineage>
        <taxon>Eukaryota</taxon>
        <taxon>Viridiplantae</taxon>
        <taxon>Streptophyta</taxon>
        <taxon>Embryophyta</taxon>
        <taxon>Tracheophyta</taxon>
        <taxon>Spermatophyta</taxon>
        <taxon>Magnoliopsida</taxon>
        <taxon>Liliopsida</taxon>
        <taxon>Poales</taxon>
        <taxon>Poaceae</taxon>
        <taxon>PACMAD clade</taxon>
        <taxon>Panicoideae</taxon>
        <taxon>Andropogonodae</taxon>
        <taxon>Andropogoneae</taxon>
        <taxon>Tripsacinae</taxon>
        <taxon>Zea</taxon>
    </lineage>
</organism>
<sequence length="253" mass="27006">MLVAAPATKGSPTKDLTAVEPGDEVAQSVFDAGGAMGSVSVCQANGNHQPPPPQAEAEQVVEDGVAVDRINGNYQPLELVAEAGQVVEEGDAGVTMEGVASIALLPTGAISGHFIRLPDSICYGLHGTPISCERECSRGEDYRLIKLTIIDFKSKREKVLVVECRGHDAARLQNIDHLHGWEDDIVGLVEKEHGNQKVLLSFECETLKADKDAEDHIAKYMPNLCGLDAVVNIGKMSISGINLDEDAEPRGDN</sequence>
<dbReference type="EMBL" id="CM007647">
    <property type="protein sequence ID" value="ONL96066.1"/>
    <property type="molecule type" value="Genomic_DNA"/>
</dbReference>
<dbReference type="STRING" id="4577.A0A1D6JWC4"/>
<gene>
    <name evidence="1" type="ORF">ZEAMMB73_Zm00001d028463</name>
</gene>
<dbReference type="PANTHER" id="PTHR37738">
    <property type="entry name" value="OS03G0209700 PROTEIN"/>
    <property type="match status" value="1"/>
</dbReference>